<keyword evidence="4" id="KW-1185">Reference proteome</keyword>
<dbReference type="GO" id="GO:0034501">
    <property type="term" value="P:protein localization to kinetochore"/>
    <property type="evidence" value="ECO:0007669"/>
    <property type="project" value="InterPro"/>
</dbReference>
<evidence type="ECO:0000256" key="1">
    <source>
        <dbReference type="SAM" id="Coils"/>
    </source>
</evidence>
<accession>A0AAD7FR25</accession>
<dbReference type="PANTHER" id="PTHR37329:SF1">
    <property type="entry name" value="KINETOCHORE PROTEIN SOS7"/>
    <property type="match status" value="1"/>
</dbReference>
<dbReference type="AlphaFoldDB" id="A0AAD7FR25"/>
<dbReference type="Proteomes" id="UP001221142">
    <property type="component" value="Unassembled WGS sequence"/>
</dbReference>
<dbReference type="EMBL" id="JARKIF010000005">
    <property type="protein sequence ID" value="KAJ7638236.1"/>
    <property type="molecule type" value="Genomic_DNA"/>
</dbReference>
<gene>
    <name evidence="3" type="ORF">FB45DRAFT_397641</name>
</gene>
<dbReference type="GO" id="GO:0000776">
    <property type="term" value="C:kinetochore"/>
    <property type="evidence" value="ECO:0007669"/>
    <property type="project" value="InterPro"/>
</dbReference>
<feature type="coiled-coil region" evidence="1">
    <location>
        <begin position="171"/>
        <end position="226"/>
    </location>
</feature>
<keyword evidence="1" id="KW-0175">Coiled coil</keyword>
<evidence type="ECO:0000259" key="2">
    <source>
        <dbReference type="Pfam" id="PF20882"/>
    </source>
</evidence>
<organism evidence="3 4">
    <name type="scientific">Roridomyces roridus</name>
    <dbReference type="NCBI Taxonomy" id="1738132"/>
    <lineage>
        <taxon>Eukaryota</taxon>
        <taxon>Fungi</taxon>
        <taxon>Dikarya</taxon>
        <taxon>Basidiomycota</taxon>
        <taxon>Agaricomycotina</taxon>
        <taxon>Agaricomycetes</taxon>
        <taxon>Agaricomycetidae</taxon>
        <taxon>Agaricales</taxon>
        <taxon>Marasmiineae</taxon>
        <taxon>Mycenaceae</taxon>
        <taxon>Roridomyces</taxon>
    </lineage>
</organism>
<dbReference type="Pfam" id="PF20882">
    <property type="entry name" value="Sos7"/>
    <property type="match status" value="1"/>
</dbReference>
<evidence type="ECO:0000313" key="3">
    <source>
        <dbReference type="EMBL" id="KAJ7638236.1"/>
    </source>
</evidence>
<comment type="caution">
    <text evidence="3">The sequence shown here is derived from an EMBL/GenBank/DDBJ whole genome shotgun (WGS) entry which is preliminary data.</text>
</comment>
<dbReference type="PANTHER" id="PTHR37329">
    <property type="entry name" value="KINETOCHORE PROTEIN SOS7"/>
    <property type="match status" value="1"/>
</dbReference>
<protein>
    <recommendedName>
        <fullName evidence="2">Kinetochore protein Sos7 coiled-coil domain-containing protein</fullName>
    </recommendedName>
</protein>
<dbReference type="InterPro" id="IPR037475">
    <property type="entry name" value="Sos7"/>
</dbReference>
<feature type="domain" description="Kinetochore protein Sos7 coiled-coil" evidence="2">
    <location>
        <begin position="51"/>
        <end position="126"/>
    </location>
</feature>
<sequence>MAQEFQAAFEKASLKIVHNVDQFTANADDEYDIELRDPELVAQDLATQTSFLRKLKFRYLEQNAKSKYITSIVSDIDDAAIVTAEDNNALAVVCEEKKEKLRIAKAALAEVRTNIRTMAPVVDKDYLKLKEEAARAAALSQKIIDGRLALTRLRHAHPKPRMTIPTAEQRLTDQVTEMQALTDDIEQASKKVGSVKGGIKSGTQEVEKLRAERAEADKAVKALRVDDDDGRLVPLYDQYTAVLSFHRSVFEAQGPEHVSENEVQLSYVVRRRPISINLIFHPNTKWLAAASVVGLDELGVDPSELVDSHVQINDPKGLVAAVLALARQS</sequence>
<proteinExistence type="predicted"/>
<name>A0AAD7FR25_9AGAR</name>
<reference evidence="3" key="1">
    <citation type="submission" date="2023-03" db="EMBL/GenBank/DDBJ databases">
        <title>Massive genome expansion in bonnet fungi (Mycena s.s.) driven by repeated elements and novel gene families across ecological guilds.</title>
        <authorList>
            <consortium name="Lawrence Berkeley National Laboratory"/>
            <person name="Harder C.B."/>
            <person name="Miyauchi S."/>
            <person name="Viragh M."/>
            <person name="Kuo A."/>
            <person name="Thoen E."/>
            <person name="Andreopoulos B."/>
            <person name="Lu D."/>
            <person name="Skrede I."/>
            <person name="Drula E."/>
            <person name="Henrissat B."/>
            <person name="Morin E."/>
            <person name="Kohler A."/>
            <person name="Barry K."/>
            <person name="LaButti K."/>
            <person name="Morin E."/>
            <person name="Salamov A."/>
            <person name="Lipzen A."/>
            <person name="Mereny Z."/>
            <person name="Hegedus B."/>
            <person name="Baldrian P."/>
            <person name="Stursova M."/>
            <person name="Weitz H."/>
            <person name="Taylor A."/>
            <person name="Grigoriev I.V."/>
            <person name="Nagy L.G."/>
            <person name="Martin F."/>
            <person name="Kauserud H."/>
        </authorList>
    </citation>
    <scope>NUCLEOTIDE SEQUENCE</scope>
    <source>
        <strain evidence="3">9284</strain>
    </source>
</reference>
<evidence type="ECO:0000313" key="4">
    <source>
        <dbReference type="Proteomes" id="UP001221142"/>
    </source>
</evidence>
<dbReference type="GO" id="GO:0051315">
    <property type="term" value="P:attachment of mitotic spindle microtubules to kinetochore"/>
    <property type="evidence" value="ECO:0007669"/>
    <property type="project" value="TreeGrafter"/>
</dbReference>
<dbReference type="InterPro" id="IPR048781">
    <property type="entry name" value="Sos7_CC"/>
</dbReference>